<proteinExistence type="predicted"/>
<feature type="transmembrane region" description="Helical" evidence="1">
    <location>
        <begin position="102"/>
        <end position="120"/>
    </location>
</feature>
<keyword evidence="1" id="KW-1133">Transmembrane helix</keyword>
<dbReference type="RefSeq" id="WP_396638824.1">
    <property type="nucleotide sequence ID" value="NZ_JBIQWL010000001.1"/>
</dbReference>
<gene>
    <name evidence="2" type="ORF">ACH3VR_00670</name>
</gene>
<reference evidence="2 3" key="1">
    <citation type="submission" date="2024-09" db="EMBL/GenBank/DDBJ databases">
        <authorList>
            <person name="Pan X."/>
        </authorList>
    </citation>
    <scope>NUCLEOTIDE SEQUENCE [LARGE SCALE GENOMIC DNA]</scope>
    <source>
        <strain evidence="2 3">B2969</strain>
    </source>
</reference>
<protein>
    <submittedName>
        <fullName evidence="2">Uncharacterized protein</fullName>
    </submittedName>
</protein>
<feature type="transmembrane region" description="Helical" evidence="1">
    <location>
        <begin position="132"/>
        <end position="152"/>
    </location>
</feature>
<keyword evidence="1" id="KW-0472">Membrane</keyword>
<evidence type="ECO:0000313" key="2">
    <source>
        <dbReference type="EMBL" id="MFH8248864.1"/>
    </source>
</evidence>
<feature type="transmembrane region" description="Helical" evidence="1">
    <location>
        <begin position="37"/>
        <end position="56"/>
    </location>
</feature>
<keyword evidence="3" id="KW-1185">Reference proteome</keyword>
<dbReference type="Proteomes" id="UP001610861">
    <property type="component" value="Unassembled WGS sequence"/>
</dbReference>
<keyword evidence="1" id="KW-0812">Transmembrane</keyword>
<evidence type="ECO:0000313" key="3">
    <source>
        <dbReference type="Proteomes" id="UP001610861"/>
    </source>
</evidence>
<organism evidence="2 3">
    <name type="scientific">Microbacterium alkaliflavum</name>
    <dbReference type="NCBI Taxonomy" id="3248839"/>
    <lineage>
        <taxon>Bacteria</taxon>
        <taxon>Bacillati</taxon>
        <taxon>Actinomycetota</taxon>
        <taxon>Actinomycetes</taxon>
        <taxon>Micrococcales</taxon>
        <taxon>Microbacteriaceae</taxon>
        <taxon>Microbacterium</taxon>
    </lineage>
</organism>
<name>A0ABW7Q5E4_9MICO</name>
<sequence length="157" mass="16035">MGYFVIVLAQTVVLPILSGILELATVGGDPILVFGKWWVFWGVGTRLFVAGIAQISGKGRTAQILGSAAPSVQERQLIGELGSANIGMGLAGLLALVPGWALPAGVAGGCFLLIAGILHLPKKGKNAQEQLATWTDLVVGLAVAVLAVSVLVRSLAG</sequence>
<accession>A0ABW7Q5E4</accession>
<dbReference type="EMBL" id="JBIQWL010000001">
    <property type="protein sequence ID" value="MFH8248864.1"/>
    <property type="molecule type" value="Genomic_DNA"/>
</dbReference>
<comment type="caution">
    <text evidence="2">The sequence shown here is derived from an EMBL/GenBank/DDBJ whole genome shotgun (WGS) entry which is preliminary data.</text>
</comment>
<evidence type="ECO:0000256" key="1">
    <source>
        <dbReference type="SAM" id="Phobius"/>
    </source>
</evidence>